<accession>E1QKI4</accession>
<gene>
    <name evidence="1" type="ordered locus">Deba_2723</name>
</gene>
<dbReference type="EMBL" id="CP002085">
    <property type="protein sequence ID" value="ADK86077.1"/>
    <property type="molecule type" value="Genomic_DNA"/>
</dbReference>
<dbReference type="RefSeq" id="WP_013259516.1">
    <property type="nucleotide sequence ID" value="NC_014365.1"/>
</dbReference>
<dbReference type="Pfam" id="PF03692">
    <property type="entry name" value="CxxCxxCC"/>
    <property type="match status" value="1"/>
</dbReference>
<dbReference type="AlphaFoldDB" id="E1QKI4"/>
<evidence type="ECO:0000313" key="1">
    <source>
        <dbReference type="EMBL" id="ADK86077.1"/>
    </source>
</evidence>
<keyword evidence="2" id="KW-1185">Reference proteome</keyword>
<dbReference type="eggNOG" id="COG0727">
    <property type="taxonomic scope" value="Bacteria"/>
</dbReference>
<sequence>MLSQLLQELERARQLADQAFARVSAEHPAQVACRPGCDDCCHAMFDVSPIEAVGLALAFADLPRNQRREVLRRGEKAAKAFDAAVAQSLALDDQGRARLFSATRIPCPLLEGGRCLLYAQRPITCRLYGVPVAAQGRGRICPRAGFQPGQTYPTVHYDKILERLAGLSRQAQNDLPALGLARRDVHRALLLAQNHGQRLRELAGQDAANPGTGVSIAG</sequence>
<protein>
    <recommendedName>
        <fullName evidence="3">YkgJ family cysteine cluster protein</fullName>
    </recommendedName>
</protein>
<name>E1QKI4_DESB2</name>
<proteinExistence type="predicted"/>
<dbReference type="Proteomes" id="UP000009047">
    <property type="component" value="Chromosome"/>
</dbReference>
<evidence type="ECO:0008006" key="3">
    <source>
        <dbReference type="Google" id="ProtNLM"/>
    </source>
</evidence>
<dbReference type="InterPro" id="IPR005358">
    <property type="entry name" value="Puta_zinc/iron-chelating_dom"/>
</dbReference>
<dbReference type="STRING" id="644282.Deba_2723"/>
<organism evidence="1 2">
    <name type="scientific">Desulfarculus baarsii (strain ATCC 33931 / DSM 2075 / LMG 7858 / VKM B-1802 / 2st14)</name>
    <dbReference type="NCBI Taxonomy" id="644282"/>
    <lineage>
        <taxon>Bacteria</taxon>
        <taxon>Pseudomonadati</taxon>
        <taxon>Thermodesulfobacteriota</taxon>
        <taxon>Desulfarculia</taxon>
        <taxon>Desulfarculales</taxon>
        <taxon>Desulfarculaceae</taxon>
        <taxon>Desulfarculus</taxon>
    </lineage>
</organism>
<dbReference type="HOGENOM" id="CLU_082366_1_0_7"/>
<evidence type="ECO:0000313" key="2">
    <source>
        <dbReference type="Proteomes" id="UP000009047"/>
    </source>
</evidence>
<dbReference type="KEGG" id="dbr:Deba_2723"/>
<reference evidence="1 2" key="1">
    <citation type="journal article" date="2010" name="Stand. Genomic Sci.">
        <title>Complete genome sequence of Desulfarculus baarsii type strain (2st14).</title>
        <authorList>
            <person name="Sun H."/>
            <person name="Spring S."/>
            <person name="Lapidus A."/>
            <person name="Davenport K."/>
            <person name="Del Rio T.G."/>
            <person name="Tice H."/>
            <person name="Nolan M."/>
            <person name="Copeland A."/>
            <person name="Cheng J.F."/>
            <person name="Lucas S."/>
            <person name="Tapia R."/>
            <person name="Goodwin L."/>
            <person name="Pitluck S."/>
            <person name="Ivanova N."/>
            <person name="Pagani I."/>
            <person name="Mavromatis K."/>
            <person name="Ovchinnikova G."/>
            <person name="Pati A."/>
            <person name="Chen A."/>
            <person name="Palaniappan K."/>
            <person name="Hauser L."/>
            <person name="Chang Y.J."/>
            <person name="Jeffries C.D."/>
            <person name="Detter J.C."/>
            <person name="Han C."/>
            <person name="Rohde M."/>
            <person name="Brambilla E."/>
            <person name="Goker M."/>
            <person name="Woyke T."/>
            <person name="Bristow J."/>
            <person name="Eisen J.A."/>
            <person name="Markowitz V."/>
            <person name="Hugenholtz P."/>
            <person name="Kyrpides N.C."/>
            <person name="Klenk H.P."/>
            <person name="Land M."/>
        </authorList>
    </citation>
    <scope>NUCLEOTIDE SEQUENCE [LARGE SCALE GENOMIC DNA]</scope>
    <source>
        <strain evidence="2">ATCC 33931 / DSM 2075 / LMG 7858 / VKM B-1802 / 2st14</strain>
    </source>
</reference>